<dbReference type="Pfam" id="PF00498">
    <property type="entry name" value="FHA"/>
    <property type="match status" value="1"/>
</dbReference>
<name>A0ABR3AW00_PHYBL</name>
<dbReference type="InterPro" id="IPR008984">
    <property type="entry name" value="SMAD_FHA_dom_sf"/>
</dbReference>
<dbReference type="InterPro" id="IPR045178">
    <property type="entry name" value="Fhl1/FHA1"/>
</dbReference>
<feature type="compositionally biased region" description="Basic and acidic residues" evidence="2">
    <location>
        <begin position="11"/>
        <end position="24"/>
    </location>
</feature>
<sequence>MSNEIPLIATKDNRSNNTNRDKTTKPQTQTQTQPQPRPHPRPRRENFPHVFNDNQTFAKLEEGNGLCHYIRTLKITLGRKSGQPGQVDIPLGNTKSVSRQHAQMNYNLETKMFEMTVFGKNGVLVNDSFIDKNSTVPLKNG</sequence>
<keyword evidence="5" id="KW-1185">Reference proteome</keyword>
<dbReference type="PANTHER" id="PTHR21712:SF29">
    <property type="entry name" value="PRE-RRNA-PROCESSING PROTEIN FHL1"/>
    <property type="match status" value="1"/>
</dbReference>
<proteinExistence type="predicted"/>
<reference evidence="4 5" key="1">
    <citation type="submission" date="2024-04" db="EMBL/GenBank/DDBJ databases">
        <title>Symmetric and asymmetric DNA N6-adenine methylation regulates different biological responses in Mucorales.</title>
        <authorList>
            <consortium name="Lawrence Berkeley National Laboratory"/>
            <person name="Lax C."/>
            <person name="Mondo S.J."/>
            <person name="Osorio-Concepcion M."/>
            <person name="Muszewska A."/>
            <person name="Corrochano-Luque M."/>
            <person name="Gutierrez G."/>
            <person name="Riley R."/>
            <person name="Lipzen A."/>
            <person name="Guo J."/>
            <person name="Hundley H."/>
            <person name="Amirebrahimi M."/>
            <person name="Ng V."/>
            <person name="Lorenzo-Gutierrez D."/>
            <person name="Binder U."/>
            <person name="Yang J."/>
            <person name="Song Y."/>
            <person name="Canovas D."/>
            <person name="Navarro E."/>
            <person name="Freitag M."/>
            <person name="Gabaldon T."/>
            <person name="Grigoriev I.V."/>
            <person name="Corrochano L.M."/>
            <person name="Nicolas F.E."/>
            <person name="Garre V."/>
        </authorList>
    </citation>
    <scope>NUCLEOTIDE SEQUENCE [LARGE SCALE GENOMIC DNA]</scope>
    <source>
        <strain evidence="4 5">L51</strain>
    </source>
</reference>
<dbReference type="PROSITE" id="PS50006">
    <property type="entry name" value="FHA_DOMAIN"/>
    <property type="match status" value="1"/>
</dbReference>
<feature type="domain" description="FHA" evidence="3">
    <location>
        <begin position="75"/>
        <end position="130"/>
    </location>
</feature>
<dbReference type="PANTHER" id="PTHR21712">
    <property type="entry name" value="PRE-RRNA-PROCESSING PROTEIN FHL1"/>
    <property type="match status" value="1"/>
</dbReference>
<evidence type="ECO:0000313" key="4">
    <source>
        <dbReference type="EMBL" id="KAL0083014.1"/>
    </source>
</evidence>
<dbReference type="InterPro" id="IPR000253">
    <property type="entry name" value="FHA_dom"/>
</dbReference>
<feature type="compositionally biased region" description="Low complexity" evidence="2">
    <location>
        <begin position="25"/>
        <end position="34"/>
    </location>
</feature>
<evidence type="ECO:0000256" key="1">
    <source>
        <dbReference type="ARBA" id="ARBA00023242"/>
    </source>
</evidence>
<dbReference type="EMBL" id="JBCLYO010000014">
    <property type="protein sequence ID" value="KAL0083014.1"/>
    <property type="molecule type" value="Genomic_DNA"/>
</dbReference>
<feature type="region of interest" description="Disordered" evidence="2">
    <location>
        <begin position="1"/>
        <end position="51"/>
    </location>
</feature>
<evidence type="ECO:0000259" key="3">
    <source>
        <dbReference type="PROSITE" id="PS50006"/>
    </source>
</evidence>
<gene>
    <name evidence="4" type="ORF">J3Q64DRAFT_1751112</name>
</gene>
<keyword evidence="1" id="KW-0539">Nucleus</keyword>
<evidence type="ECO:0000313" key="5">
    <source>
        <dbReference type="Proteomes" id="UP001448207"/>
    </source>
</evidence>
<evidence type="ECO:0000256" key="2">
    <source>
        <dbReference type="SAM" id="MobiDB-lite"/>
    </source>
</evidence>
<dbReference type="SUPFAM" id="SSF49879">
    <property type="entry name" value="SMAD/FHA domain"/>
    <property type="match status" value="1"/>
</dbReference>
<protein>
    <recommendedName>
        <fullName evidence="3">FHA domain-containing protein</fullName>
    </recommendedName>
</protein>
<comment type="caution">
    <text evidence="4">The sequence shown here is derived from an EMBL/GenBank/DDBJ whole genome shotgun (WGS) entry which is preliminary data.</text>
</comment>
<dbReference type="Gene3D" id="2.60.200.20">
    <property type="match status" value="1"/>
</dbReference>
<organism evidence="4 5">
    <name type="scientific">Phycomyces blakesleeanus</name>
    <dbReference type="NCBI Taxonomy" id="4837"/>
    <lineage>
        <taxon>Eukaryota</taxon>
        <taxon>Fungi</taxon>
        <taxon>Fungi incertae sedis</taxon>
        <taxon>Mucoromycota</taxon>
        <taxon>Mucoromycotina</taxon>
        <taxon>Mucoromycetes</taxon>
        <taxon>Mucorales</taxon>
        <taxon>Phycomycetaceae</taxon>
        <taxon>Phycomyces</taxon>
    </lineage>
</organism>
<dbReference type="SMART" id="SM00240">
    <property type="entry name" value="FHA"/>
    <property type="match status" value="1"/>
</dbReference>
<accession>A0ABR3AW00</accession>
<dbReference type="Proteomes" id="UP001448207">
    <property type="component" value="Unassembled WGS sequence"/>
</dbReference>